<evidence type="ECO:0000313" key="2">
    <source>
        <dbReference type="Proteomes" id="UP001239462"/>
    </source>
</evidence>
<evidence type="ECO:0000313" key="1">
    <source>
        <dbReference type="EMBL" id="MDM4018334.1"/>
    </source>
</evidence>
<gene>
    <name evidence="1" type="ORF">QTN89_22980</name>
</gene>
<sequence length="113" mass="13247">MSWYKRLSKLGPMVALRHFIVGTHQYPLPSLKQGNNRYTQWDGEPCYAPLRLSFTWSFLKCHVPAESRACYVPNHMEEEWIFDFGGASKENLGSAIETFVIRIRDHRCEVRQN</sequence>
<comment type="caution">
    <text evidence="1">The sequence shown here is derived from an EMBL/GenBank/DDBJ whole genome shotgun (WGS) entry which is preliminary data.</text>
</comment>
<dbReference type="RefSeq" id="WP_289166119.1">
    <property type="nucleotide sequence ID" value="NZ_CP141221.1"/>
</dbReference>
<dbReference type="EMBL" id="JASZZN010000020">
    <property type="protein sequence ID" value="MDM4018334.1"/>
    <property type="molecule type" value="Genomic_DNA"/>
</dbReference>
<dbReference type="Proteomes" id="UP001239462">
    <property type="component" value="Unassembled WGS sequence"/>
</dbReference>
<organism evidence="1 2">
    <name type="scientific">Roseiconus lacunae</name>
    <dbReference type="NCBI Taxonomy" id="2605694"/>
    <lineage>
        <taxon>Bacteria</taxon>
        <taxon>Pseudomonadati</taxon>
        <taxon>Planctomycetota</taxon>
        <taxon>Planctomycetia</taxon>
        <taxon>Pirellulales</taxon>
        <taxon>Pirellulaceae</taxon>
        <taxon>Roseiconus</taxon>
    </lineage>
</organism>
<proteinExistence type="predicted"/>
<name>A0ABT7PPW8_9BACT</name>
<reference evidence="1 2" key="1">
    <citation type="submission" date="2023-06" db="EMBL/GenBank/DDBJ databases">
        <title>Roseiconus lacunae JC819 isolated from Gulf of Mannar region, Tamil Nadu.</title>
        <authorList>
            <person name="Pk S."/>
            <person name="Ch S."/>
            <person name="Ch V.R."/>
        </authorList>
    </citation>
    <scope>NUCLEOTIDE SEQUENCE [LARGE SCALE GENOMIC DNA]</scope>
    <source>
        <strain evidence="1 2">JC819</strain>
    </source>
</reference>
<keyword evidence="2" id="KW-1185">Reference proteome</keyword>
<protein>
    <submittedName>
        <fullName evidence="1">Uncharacterized protein</fullName>
    </submittedName>
</protein>
<accession>A0ABT7PPW8</accession>